<dbReference type="EMBL" id="BAABJX010000045">
    <property type="protein sequence ID" value="GAA4842353.1"/>
    <property type="molecule type" value="Genomic_DNA"/>
</dbReference>
<name>A0ABP9DIE9_9BACT</name>
<comment type="caution">
    <text evidence="2">The sequence shown here is derived from an EMBL/GenBank/DDBJ whole genome shotgun (WGS) entry which is preliminary data.</text>
</comment>
<dbReference type="PANTHER" id="PTHR43451:SF1">
    <property type="entry name" value="ACETYLTRANSFERASE"/>
    <property type="match status" value="1"/>
</dbReference>
<protein>
    <submittedName>
        <fullName evidence="2">GNAT family N-acetyltransferase</fullName>
    </submittedName>
</protein>
<reference evidence="3" key="1">
    <citation type="journal article" date="2019" name="Int. J. Syst. Evol. Microbiol.">
        <title>The Global Catalogue of Microorganisms (GCM) 10K type strain sequencing project: providing services to taxonomists for standard genome sequencing and annotation.</title>
        <authorList>
            <consortium name="The Broad Institute Genomics Platform"/>
            <consortium name="The Broad Institute Genome Sequencing Center for Infectious Disease"/>
            <person name="Wu L."/>
            <person name="Ma J."/>
        </authorList>
    </citation>
    <scope>NUCLEOTIDE SEQUENCE [LARGE SCALE GENOMIC DNA]</scope>
    <source>
        <strain evidence="3">JCM 18326</strain>
    </source>
</reference>
<dbReference type="PROSITE" id="PS51186">
    <property type="entry name" value="GNAT"/>
    <property type="match status" value="1"/>
</dbReference>
<dbReference type="Gene3D" id="3.40.630.30">
    <property type="match status" value="1"/>
</dbReference>
<dbReference type="InterPro" id="IPR052564">
    <property type="entry name" value="N-acetyltrans/Recomb-assoc"/>
</dbReference>
<dbReference type="Pfam" id="PF13673">
    <property type="entry name" value="Acetyltransf_10"/>
    <property type="match status" value="1"/>
</dbReference>
<evidence type="ECO:0000259" key="1">
    <source>
        <dbReference type="PROSITE" id="PS51186"/>
    </source>
</evidence>
<evidence type="ECO:0000313" key="2">
    <source>
        <dbReference type="EMBL" id="GAA4842353.1"/>
    </source>
</evidence>
<dbReference type="PANTHER" id="PTHR43451">
    <property type="entry name" value="ACETYLTRANSFERASE (GNAT) FAMILY PROTEIN"/>
    <property type="match status" value="1"/>
</dbReference>
<dbReference type="CDD" id="cd04301">
    <property type="entry name" value="NAT_SF"/>
    <property type="match status" value="1"/>
</dbReference>
<sequence>MIELQKLFTDTIREICRTDYNERQIDAWCRGVENTERWQKMLETQFVVVAEEEKVIGFCSLDHGNHIDFLFIHKDYQRKGVAHQLYDEIEKEARRLQQVALTSDVSKTARPFFERIGFKVKKEQEVRIRDVVLTNYKMIKSIQ</sequence>
<evidence type="ECO:0000313" key="3">
    <source>
        <dbReference type="Proteomes" id="UP001500298"/>
    </source>
</evidence>
<dbReference type="InterPro" id="IPR016181">
    <property type="entry name" value="Acyl_CoA_acyltransferase"/>
</dbReference>
<dbReference type="Proteomes" id="UP001500298">
    <property type="component" value="Unassembled WGS sequence"/>
</dbReference>
<gene>
    <name evidence="2" type="ORF">GCM10023331_29200</name>
</gene>
<keyword evidence="3" id="KW-1185">Reference proteome</keyword>
<organism evidence="2 3">
    <name type="scientific">Algivirga pacifica</name>
    <dbReference type="NCBI Taxonomy" id="1162670"/>
    <lineage>
        <taxon>Bacteria</taxon>
        <taxon>Pseudomonadati</taxon>
        <taxon>Bacteroidota</taxon>
        <taxon>Cytophagia</taxon>
        <taxon>Cytophagales</taxon>
        <taxon>Flammeovirgaceae</taxon>
        <taxon>Algivirga</taxon>
    </lineage>
</organism>
<feature type="domain" description="N-acetyltransferase" evidence="1">
    <location>
        <begin position="1"/>
        <end position="143"/>
    </location>
</feature>
<accession>A0ABP9DIE9</accession>
<proteinExistence type="predicted"/>
<dbReference type="SUPFAM" id="SSF55729">
    <property type="entry name" value="Acyl-CoA N-acyltransferases (Nat)"/>
    <property type="match status" value="1"/>
</dbReference>
<dbReference type="InterPro" id="IPR000182">
    <property type="entry name" value="GNAT_dom"/>
</dbReference>